<dbReference type="RefSeq" id="WP_034651183.1">
    <property type="nucleotide sequence ID" value="NZ_BCVB01000011.1"/>
</dbReference>
<dbReference type="GO" id="GO:0006355">
    <property type="term" value="P:regulation of DNA-templated transcription"/>
    <property type="evidence" value="ECO:0007669"/>
    <property type="project" value="InterPro"/>
</dbReference>
<evidence type="ECO:0000256" key="2">
    <source>
        <dbReference type="ARBA" id="ARBA00022553"/>
    </source>
</evidence>
<evidence type="ECO:0000313" key="7">
    <source>
        <dbReference type="EMBL" id="AJI23825.1"/>
    </source>
</evidence>
<dbReference type="CDD" id="cd00383">
    <property type="entry name" value="trans_reg_C"/>
    <property type="match status" value="1"/>
</dbReference>
<dbReference type="Pfam" id="PF00486">
    <property type="entry name" value="Trans_reg_C"/>
    <property type="match status" value="1"/>
</dbReference>
<keyword evidence="3" id="KW-0902">Two-component regulatory system</keyword>
<evidence type="ECO:0000256" key="3">
    <source>
        <dbReference type="ARBA" id="ARBA00023012"/>
    </source>
</evidence>
<evidence type="ECO:0000313" key="8">
    <source>
        <dbReference type="Proteomes" id="UP000031829"/>
    </source>
</evidence>
<dbReference type="Pfam" id="PF00072">
    <property type="entry name" value="Response_reg"/>
    <property type="match status" value="1"/>
</dbReference>
<dbReference type="InterPro" id="IPR016032">
    <property type="entry name" value="Sig_transdc_resp-reg_C-effctor"/>
</dbReference>
<dbReference type="PANTHER" id="PTHR48111:SF22">
    <property type="entry name" value="REGULATOR OF RPOS"/>
    <property type="match status" value="1"/>
</dbReference>
<dbReference type="InterPro" id="IPR036388">
    <property type="entry name" value="WH-like_DNA-bd_sf"/>
</dbReference>
<dbReference type="FunFam" id="3.40.50.2300:FF:000001">
    <property type="entry name" value="DNA-binding response regulator PhoB"/>
    <property type="match status" value="1"/>
</dbReference>
<name>A0A0B6AFZ7_PRIM2</name>
<dbReference type="SMART" id="SM00862">
    <property type="entry name" value="Trans_reg_C"/>
    <property type="match status" value="1"/>
</dbReference>
<dbReference type="SUPFAM" id="SSF46894">
    <property type="entry name" value="C-terminal effector domain of the bipartite response regulators"/>
    <property type="match status" value="1"/>
</dbReference>
<dbReference type="EMBL" id="CP009920">
    <property type="protein sequence ID" value="AJI23825.1"/>
    <property type="molecule type" value="Genomic_DNA"/>
</dbReference>
<dbReference type="KEGG" id="bmeg:BG04_5302"/>
<evidence type="ECO:0000256" key="4">
    <source>
        <dbReference type="ARBA" id="ARBA00023015"/>
    </source>
</evidence>
<dbReference type="PROSITE" id="PS51755">
    <property type="entry name" value="OMPR_PHOB"/>
    <property type="match status" value="1"/>
</dbReference>
<proteinExistence type="predicted"/>
<dbReference type="FunFam" id="1.10.10.10:FF:000005">
    <property type="entry name" value="Two-component system response regulator"/>
    <property type="match status" value="1"/>
</dbReference>
<evidence type="ECO:0000256" key="1">
    <source>
        <dbReference type="ARBA" id="ARBA00004496"/>
    </source>
</evidence>
<keyword evidence="5" id="KW-0238">DNA-binding</keyword>
<sequence length="239" mass="27475">MKKSILIVEDEVMIARALQIELEHEGYQVLVEHEGKSGLEASLNSSIDLILLDVMLPGLNGIEVLRRIRKKDIYLPIILLTARDTTLDKVMGLDHGANDYITKPFEIEEVLARVRNSLRHRAIVQDVSKKKDVHLSIEDLSVNLETRDVIRQNKQIILTPKEYDLLVHLLKNKNIVLSRDNILLTVWGYDYEGETNVVDVFIGHLRKKLEEDTTSPLIQTIRGVGYVIRKDQHENHYQS</sequence>
<evidence type="ECO:0008006" key="9">
    <source>
        <dbReference type="Google" id="ProtNLM"/>
    </source>
</evidence>
<keyword evidence="4" id="KW-0805">Transcription regulation</keyword>
<dbReference type="SMART" id="SM00448">
    <property type="entry name" value="REC"/>
    <property type="match status" value="1"/>
</dbReference>
<dbReference type="PANTHER" id="PTHR48111">
    <property type="entry name" value="REGULATOR OF RPOS"/>
    <property type="match status" value="1"/>
</dbReference>
<dbReference type="Gene3D" id="3.40.50.2300">
    <property type="match status" value="1"/>
</dbReference>
<dbReference type="SUPFAM" id="SSF52172">
    <property type="entry name" value="CheY-like"/>
    <property type="match status" value="1"/>
</dbReference>
<gene>
    <name evidence="7" type="ORF">BG04_5302</name>
</gene>
<dbReference type="GO" id="GO:0032993">
    <property type="term" value="C:protein-DNA complex"/>
    <property type="evidence" value="ECO:0007669"/>
    <property type="project" value="TreeGrafter"/>
</dbReference>
<organism evidence="7 8">
    <name type="scientific">Priestia megaterium (strain ATCC 14581 / DSM 32 / CCUG 1817 / JCM 2506 / NBRC 15308 / NCIMB 9376 / NCTC 10342 / NRRL B-14308 / VKM B-512 / Ford 19)</name>
    <name type="common">Bacillus megaterium</name>
    <dbReference type="NCBI Taxonomy" id="1348623"/>
    <lineage>
        <taxon>Bacteria</taxon>
        <taxon>Bacillati</taxon>
        <taxon>Bacillota</taxon>
        <taxon>Bacilli</taxon>
        <taxon>Bacillales</taxon>
        <taxon>Bacillaceae</taxon>
        <taxon>Priestia</taxon>
    </lineage>
</organism>
<dbReference type="GeneID" id="93643250"/>
<dbReference type="InterPro" id="IPR001789">
    <property type="entry name" value="Sig_transdc_resp-reg_receiver"/>
</dbReference>
<accession>A0A0B6AFZ7</accession>
<dbReference type="InterPro" id="IPR001867">
    <property type="entry name" value="OmpR/PhoB-type_DNA-bd"/>
</dbReference>
<dbReference type="AlphaFoldDB" id="A0A0B6AFZ7"/>
<evidence type="ECO:0000256" key="5">
    <source>
        <dbReference type="ARBA" id="ARBA00023125"/>
    </source>
</evidence>
<comment type="subcellular location">
    <subcellularLocation>
        <location evidence="1">Cytoplasm</location>
    </subcellularLocation>
</comment>
<dbReference type="HOGENOM" id="CLU_000445_30_1_9"/>
<keyword evidence="6" id="KW-0804">Transcription</keyword>
<dbReference type="InterPro" id="IPR011006">
    <property type="entry name" value="CheY-like_superfamily"/>
</dbReference>
<dbReference type="Gene3D" id="6.10.250.690">
    <property type="match status" value="1"/>
</dbReference>
<dbReference type="CDD" id="cd17574">
    <property type="entry name" value="REC_OmpR"/>
    <property type="match status" value="1"/>
</dbReference>
<dbReference type="Proteomes" id="UP000031829">
    <property type="component" value="Chromosome"/>
</dbReference>
<dbReference type="GO" id="GO:0005829">
    <property type="term" value="C:cytosol"/>
    <property type="evidence" value="ECO:0007669"/>
    <property type="project" value="TreeGrafter"/>
</dbReference>
<keyword evidence="2" id="KW-0597">Phosphoprotein</keyword>
<dbReference type="GO" id="GO:0000976">
    <property type="term" value="F:transcription cis-regulatory region binding"/>
    <property type="evidence" value="ECO:0007669"/>
    <property type="project" value="TreeGrafter"/>
</dbReference>
<dbReference type="PROSITE" id="PS50110">
    <property type="entry name" value="RESPONSE_REGULATORY"/>
    <property type="match status" value="1"/>
</dbReference>
<dbReference type="Gene3D" id="1.10.10.10">
    <property type="entry name" value="Winged helix-like DNA-binding domain superfamily/Winged helix DNA-binding domain"/>
    <property type="match status" value="1"/>
</dbReference>
<dbReference type="GO" id="GO:0000156">
    <property type="term" value="F:phosphorelay response regulator activity"/>
    <property type="evidence" value="ECO:0007669"/>
    <property type="project" value="TreeGrafter"/>
</dbReference>
<protein>
    <recommendedName>
        <fullName evidence="9">DNA-binding response regulator</fullName>
    </recommendedName>
</protein>
<evidence type="ECO:0000256" key="6">
    <source>
        <dbReference type="ARBA" id="ARBA00023163"/>
    </source>
</evidence>
<dbReference type="InterPro" id="IPR039420">
    <property type="entry name" value="WalR-like"/>
</dbReference>
<reference evidence="7 8" key="1">
    <citation type="journal article" date="2015" name="Genome Announc.">
        <title>Complete genome sequences for 35 biothreat assay-relevant bacillus species.</title>
        <authorList>
            <person name="Johnson S.L."/>
            <person name="Daligault H.E."/>
            <person name="Davenport K.W."/>
            <person name="Jaissle J."/>
            <person name="Frey K.G."/>
            <person name="Ladner J.T."/>
            <person name="Broomall S.M."/>
            <person name="Bishop-Lilly K.A."/>
            <person name="Bruce D.C."/>
            <person name="Gibbons H.S."/>
            <person name="Coyne S.R."/>
            <person name="Lo C.C."/>
            <person name="Meincke L."/>
            <person name="Munk A.C."/>
            <person name="Koroleva G.I."/>
            <person name="Rosenzweig C.N."/>
            <person name="Palacios G.F."/>
            <person name="Redden C.L."/>
            <person name="Minogue T.D."/>
            <person name="Chain P.S."/>
        </authorList>
    </citation>
    <scope>NUCLEOTIDE SEQUENCE [LARGE SCALE GENOMIC DNA]</scope>
    <source>
        <strain evidence="8">ATCC 14581 / DSM 32 / JCM 2506 / NBRC 15308 / NCIMB 9376 / NCTC 10342 / NRRL B-14308 / VKM B-512</strain>
    </source>
</reference>